<evidence type="ECO:0000313" key="2">
    <source>
        <dbReference type="Proteomes" id="UP000267049"/>
    </source>
</evidence>
<proteinExistence type="predicted"/>
<evidence type="ECO:0000313" key="1">
    <source>
        <dbReference type="EMBL" id="RNF84247.1"/>
    </source>
</evidence>
<protein>
    <submittedName>
        <fullName evidence="1">Uncharacterized protein</fullName>
    </submittedName>
</protein>
<keyword evidence="2" id="KW-1185">Reference proteome</keyword>
<dbReference type="AlphaFoldDB" id="A0A3M8SSE4"/>
<gene>
    <name evidence="1" type="ORF">EER27_07600</name>
</gene>
<name>A0A3M8SSE4_9GAMM</name>
<dbReference type="EMBL" id="RIBS01000003">
    <property type="protein sequence ID" value="RNF84247.1"/>
    <property type="molecule type" value="Genomic_DNA"/>
</dbReference>
<organism evidence="1 2">
    <name type="scientific">Montanilutibacter psychrotolerans</name>
    <dbReference type="NCBI Taxonomy" id="1327343"/>
    <lineage>
        <taxon>Bacteria</taxon>
        <taxon>Pseudomonadati</taxon>
        <taxon>Pseudomonadota</taxon>
        <taxon>Gammaproteobacteria</taxon>
        <taxon>Lysobacterales</taxon>
        <taxon>Lysobacteraceae</taxon>
        <taxon>Montanilutibacter</taxon>
    </lineage>
</organism>
<comment type="caution">
    <text evidence="1">The sequence shown here is derived from an EMBL/GenBank/DDBJ whole genome shotgun (WGS) entry which is preliminary data.</text>
</comment>
<reference evidence="1 2" key="1">
    <citation type="submission" date="2018-11" db="EMBL/GenBank/DDBJ databases">
        <title>Lysobacter cryohumiis sp. nov., isolated from soil in the Tianshan Mountains, Xinjiang, China.</title>
        <authorList>
            <person name="Luo Y."/>
            <person name="Sheng H."/>
        </authorList>
    </citation>
    <scope>NUCLEOTIDE SEQUENCE [LARGE SCALE GENOMIC DNA]</scope>
    <source>
        <strain evidence="1 2">ZS60</strain>
    </source>
</reference>
<sequence length="202" mass="22245">MQRAIAHDVQAQALDAEGIGTRCAGARDAHAEGEHLRAEPVQRRVEVQTGDADRIGGQHAVLAMAMAHRQRGAVDHQHLQVCHADGLALFGLLDRGRGFEQRHREQRQFRLRRPRLALHLGEVDHARAVVQAQLQAVVVHARTRVGRAQDAGQRGVVAGQRDAWAQQHGSGEQQTRQQGMRHRILPEMGEICRRSPSAASGS</sequence>
<dbReference type="Proteomes" id="UP000267049">
    <property type="component" value="Unassembled WGS sequence"/>
</dbReference>
<accession>A0A3M8SSE4</accession>